<organism evidence="2 3">
    <name type="scientific">Allopontixanthobacter confluentis</name>
    <dbReference type="NCBI Taxonomy" id="1849021"/>
    <lineage>
        <taxon>Bacteria</taxon>
        <taxon>Pseudomonadati</taxon>
        <taxon>Pseudomonadota</taxon>
        <taxon>Alphaproteobacteria</taxon>
        <taxon>Sphingomonadales</taxon>
        <taxon>Erythrobacteraceae</taxon>
        <taxon>Allopontixanthobacter</taxon>
    </lineage>
</organism>
<accession>A0A6L7GJT0</accession>
<dbReference type="RefSeq" id="WP_160602255.1">
    <property type="nucleotide sequence ID" value="NZ_WTYU01000002.1"/>
</dbReference>
<feature type="signal peptide" evidence="1">
    <location>
        <begin position="1"/>
        <end position="18"/>
    </location>
</feature>
<evidence type="ECO:0000313" key="3">
    <source>
        <dbReference type="Proteomes" id="UP000473531"/>
    </source>
</evidence>
<dbReference type="AlphaFoldDB" id="A0A6L7GJT0"/>
<gene>
    <name evidence="2" type="ORF">GRI44_13560</name>
</gene>
<dbReference type="Proteomes" id="UP000473531">
    <property type="component" value="Unassembled WGS sequence"/>
</dbReference>
<proteinExistence type="predicted"/>
<sequence>MSVAASLAILAAATPVQHAPAVKADEPVAIQASASVTILAGTQIRFRQRRFDGEHKPQMRDGRDGTVWFEFS</sequence>
<reference evidence="2 3" key="1">
    <citation type="submission" date="2019-12" db="EMBL/GenBank/DDBJ databases">
        <title>Genomic-based taxomic classification of the family Erythrobacteraceae.</title>
        <authorList>
            <person name="Xu L."/>
        </authorList>
    </citation>
    <scope>NUCLEOTIDE SEQUENCE [LARGE SCALE GENOMIC DNA]</scope>
    <source>
        <strain evidence="2 3">KCTC 52259</strain>
    </source>
</reference>
<protein>
    <submittedName>
        <fullName evidence="2">Uncharacterized protein</fullName>
    </submittedName>
</protein>
<dbReference type="EMBL" id="WTYU01000002">
    <property type="protein sequence ID" value="MXP15776.1"/>
    <property type="molecule type" value="Genomic_DNA"/>
</dbReference>
<keyword evidence="3" id="KW-1185">Reference proteome</keyword>
<name>A0A6L7GJT0_9SPHN</name>
<comment type="caution">
    <text evidence="2">The sequence shown here is derived from an EMBL/GenBank/DDBJ whole genome shotgun (WGS) entry which is preliminary data.</text>
</comment>
<evidence type="ECO:0000313" key="2">
    <source>
        <dbReference type="EMBL" id="MXP15776.1"/>
    </source>
</evidence>
<feature type="chain" id="PRO_5026847719" evidence="1">
    <location>
        <begin position="19"/>
        <end position="72"/>
    </location>
</feature>
<keyword evidence="1" id="KW-0732">Signal</keyword>
<evidence type="ECO:0000256" key="1">
    <source>
        <dbReference type="SAM" id="SignalP"/>
    </source>
</evidence>